<protein>
    <submittedName>
        <fullName evidence="1">HDC08175</fullName>
    </submittedName>
</protein>
<evidence type="ECO:0000313" key="1">
    <source>
        <dbReference type="EMBL" id="DAA02744.1"/>
    </source>
</evidence>
<organism evidence="1">
    <name type="scientific">Drosophila melanogaster</name>
    <name type="common">Fruit fly</name>
    <dbReference type="NCBI Taxonomy" id="7227"/>
    <lineage>
        <taxon>Eukaryota</taxon>
        <taxon>Metazoa</taxon>
        <taxon>Ecdysozoa</taxon>
        <taxon>Arthropoda</taxon>
        <taxon>Hexapoda</taxon>
        <taxon>Insecta</taxon>
        <taxon>Pterygota</taxon>
        <taxon>Neoptera</taxon>
        <taxon>Endopterygota</taxon>
        <taxon>Diptera</taxon>
        <taxon>Brachycera</taxon>
        <taxon>Muscomorpha</taxon>
        <taxon>Ephydroidea</taxon>
        <taxon>Drosophilidae</taxon>
        <taxon>Drosophila</taxon>
        <taxon>Sophophora</taxon>
    </lineage>
</organism>
<proteinExistence type="predicted"/>
<sequence length="114" mass="13016">MWSHKRAKNQKPEATQWVVTHKIVRSDLWPTWLPSKDTPLASGFQVGLPDQRQPCRKVTADWMSHTWWHLESCLLCTGYDGALGKAQVLAEGYFGKKTPLIATLSRVLNQKEVE</sequence>
<reference evidence="1" key="1">
    <citation type="journal article" date="2003" name="Genome Biol.">
        <title>An integrated gene annotation and transcriptional profiling approach towards the full gene content of the Drosophila genome.</title>
        <authorList>
            <person name="Hild M."/>
            <person name="Beckmann B."/>
            <person name="Haas S.A."/>
            <person name="Koch B."/>
            <person name="Solovyev V."/>
            <person name="Busold C."/>
            <person name="Fellenberg K."/>
            <person name="Boutros M."/>
            <person name="Vingron M."/>
            <person name="Sauer F."/>
            <person name="Hoheisel J.D."/>
            <person name="Paro R."/>
        </authorList>
    </citation>
    <scope>NUCLEOTIDE SEQUENCE</scope>
</reference>
<name>Q6ILW8_DROME</name>
<gene>
    <name evidence="1" type="ORF">HDC08175</name>
</gene>
<dbReference type="AlphaFoldDB" id="Q6ILW8"/>
<accession>Q6ILW8</accession>
<dbReference type="EMBL" id="BK001898">
    <property type="protein sequence ID" value="DAA02744.1"/>
    <property type="molecule type" value="Genomic_DNA"/>
</dbReference>